<evidence type="ECO:0000256" key="1">
    <source>
        <dbReference type="ARBA" id="ARBA00022553"/>
    </source>
</evidence>
<feature type="domain" description="Response regulatory" evidence="8">
    <location>
        <begin position="2"/>
        <end position="116"/>
    </location>
</feature>
<dbReference type="PROSITE" id="PS51755">
    <property type="entry name" value="OMPR_PHOB"/>
    <property type="match status" value="1"/>
</dbReference>
<dbReference type="GO" id="GO:0001216">
    <property type="term" value="F:DNA-binding transcription activator activity"/>
    <property type="evidence" value="ECO:0007669"/>
    <property type="project" value="UniProtKB-ARBA"/>
</dbReference>
<accession>A0A1B7KY80</accession>
<dbReference type="GO" id="GO:0000976">
    <property type="term" value="F:transcription cis-regulatory region binding"/>
    <property type="evidence" value="ECO:0007669"/>
    <property type="project" value="TreeGrafter"/>
</dbReference>
<keyword evidence="2" id="KW-0902">Two-component regulatory system</keyword>
<name>A0A1B7KY80_9ENTR</name>
<dbReference type="SUPFAM" id="SSF52172">
    <property type="entry name" value="CheY-like"/>
    <property type="match status" value="1"/>
</dbReference>
<dbReference type="CDD" id="cd00383">
    <property type="entry name" value="trans_reg_C"/>
    <property type="match status" value="1"/>
</dbReference>
<dbReference type="GO" id="GO:0005829">
    <property type="term" value="C:cytosol"/>
    <property type="evidence" value="ECO:0007669"/>
    <property type="project" value="TreeGrafter"/>
</dbReference>
<dbReference type="FunFam" id="3.40.50.2300:FF:000002">
    <property type="entry name" value="DNA-binding response regulator PhoP"/>
    <property type="match status" value="1"/>
</dbReference>
<dbReference type="Gene3D" id="1.10.10.10">
    <property type="entry name" value="Winged helix-like DNA-binding domain superfamily/Winged helix DNA-binding domain"/>
    <property type="match status" value="1"/>
</dbReference>
<gene>
    <name evidence="10" type="ORF">A9B99_17260</name>
</gene>
<dbReference type="Gene3D" id="3.40.50.2300">
    <property type="match status" value="1"/>
</dbReference>
<dbReference type="InterPro" id="IPR036388">
    <property type="entry name" value="WH-like_DNA-bd_sf"/>
</dbReference>
<dbReference type="InterPro" id="IPR001867">
    <property type="entry name" value="OmpR/PhoB-type_DNA-bd"/>
</dbReference>
<dbReference type="RefSeq" id="WP_064601312.1">
    <property type="nucleotide sequence ID" value="NZ_CP134782.1"/>
</dbReference>
<dbReference type="SMART" id="SM00448">
    <property type="entry name" value="REC"/>
    <property type="match status" value="1"/>
</dbReference>
<dbReference type="InterPro" id="IPR001789">
    <property type="entry name" value="Sig_transdc_resp-reg_receiver"/>
</dbReference>
<keyword evidence="5" id="KW-0804">Transcription</keyword>
<evidence type="ECO:0000313" key="10">
    <source>
        <dbReference type="EMBL" id="OAT74935.1"/>
    </source>
</evidence>
<dbReference type="PANTHER" id="PTHR48111">
    <property type="entry name" value="REGULATOR OF RPOS"/>
    <property type="match status" value="1"/>
</dbReference>
<dbReference type="Gene3D" id="6.10.250.690">
    <property type="match status" value="1"/>
</dbReference>
<dbReference type="AlphaFoldDB" id="A0A1B7KY80"/>
<dbReference type="EMBL" id="LYRP01000050">
    <property type="protein sequence ID" value="OAT74935.1"/>
    <property type="molecule type" value="Genomic_DNA"/>
</dbReference>
<dbReference type="OrthoDB" id="9802426at2"/>
<evidence type="ECO:0000256" key="2">
    <source>
        <dbReference type="ARBA" id="ARBA00023012"/>
    </source>
</evidence>
<dbReference type="GO" id="GO:0000156">
    <property type="term" value="F:phosphorelay response regulator activity"/>
    <property type="evidence" value="ECO:0007669"/>
    <property type="project" value="TreeGrafter"/>
</dbReference>
<feature type="domain" description="OmpR/PhoB-type" evidence="9">
    <location>
        <begin position="124"/>
        <end position="222"/>
    </location>
</feature>
<reference evidence="11" key="1">
    <citation type="submission" date="2016-05" db="EMBL/GenBank/DDBJ databases">
        <authorList>
            <person name="Behera P."/>
            <person name="Vaishampayan P."/>
            <person name="Singh N."/>
            <person name="Raina V."/>
            <person name="Suar M."/>
            <person name="Pattnaik A."/>
            <person name="Rastogi G."/>
        </authorList>
    </citation>
    <scope>NUCLEOTIDE SEQUENCE [LARGE SCALE GENOMIC DNA]</scope>
    <source>
        <strain evidence="11">MP23</strain>
    </source>
</reference>
<dbReference type="CDD" id="cd19934">
    <property type="entry name" value="REC_OmpR_EcPhoP-like"/>
    <property type="match status" value="1"/>
</dbReference>
<dbReference type="Proteomes" id="UP000078225">
    <property type="component" value="Unassembled WGS sequence"/>
</dbReference>
<proteinExistence type="predicted"/>
<dbReference type="PROSITE" id="PS50110">
    <property type="entry name" value="RESPONSE_REGULATORY"/>
    <property type="match status" value="1"/>
</dbReference>
<feature type="modified residue" description="4-aspartylphosphate" evidence="6">
    <location>
        <position position="51"/>
    </location>
</feature>
<dbReference type="Pfam" id="PF00486">
    <property type="entry name" value="Trans_reg_C"/>
    <property type="match status" value="1"/>
</dbReference>
<dbReference type="PANTHER" id="PTHR48111:SF71">
    <property type="entry name" value="TRANSCRIPTIONAL REGULATORY PROTEIN PHOP"/>
    <property type="match status" value="1"/>
</dbReference>
<keyword evidence="1 6" id="KW-0597">Phosphoprotein</keyword>
<evidence type="ECO:0000256" key="7">
    <source>
        <dbReference type="PROSITE-ProRule" id="PRU01091"/>
    </source>
</evidence>
<evidence type="ECO:0000313" key="11">
    <source>
        <dbReference type="Proteomes" id="UP000078225"/>
    </source>
</evidence>
<evidence type="ECO:0000256" key="3">
    <source>
        <dbReference type="ARBA" id="ARBA00023015"/>
    </source>
</evidence>
<dbReference type="InterPro" id="IPR039420">
    <property type="entry name" value="WalR-like"/>
</dbReference>
<dbReference type="FunFam" id="1.10.10.10:FF:000098">
    <property type="entry name" value="Two-component system response regulator PhoP"/>
    <property type="match status" value="1"/>
</dbReference>
<comment type="caution">
    <text evidence="10">The sequence shown here is derived from an EMBL/GenBank/DDBJ whole genome shotgun (WGS) entry which is preliminary data.</text>
</comment>
<dbReference type="InterPro" id="IPR011006">
    <property type="entry name" value="CheY-like_superfamily"/>
</dbReference>
<organism evidence="10 11">
    <name type="scientific">Mangrovibacter phragmitis</name>
    <dbReference type="NCBI Taxonomy" id="1691903"/>
    <lineage>
        <taxon>Bacteria</taxon>
        <taxon>Pseudomonadati</taxon>
        <taxon>Pseudomonadota</taxon>
        <taxon>Gammaproteobacteria</taxon>
        <taxon>Enterobacterales</taxon>
        <taxon>Enterobacteriaceae</taxon>
        <taxon>Mangrovibacter</taxon>
    </lineage>
</organism>
<sequence>MRVLVVEDNALLRHHLKVQLRELGHQVDAAEDAKEADYFLKEHVPDIAIVDLGLPDEDGVSMISRWRNEHITLPILVLTARESWQEKVEVLGAGADDYVTKPFHLEEVVARMQVLMRRNSGLASQVITLAPFHLDLSRRELSINDILIKLTAFEYTIMEMLIRNNGKVVSKEALMLQLYPDAELRESHTIDVLMGRLRKKIQSQHAGEVIITVRGQGYRFELAP</sequence>
<evidence type="ECO:0000259" key="9">
    <source>
        <dbReference type="PROSITE" id="PS51755"/>
    </source>
</evidence>
<evidence type="ECO:0000256" key="6">
    <source>
        <dbReference type="PROSITE-ProRule" id="PRU00169"/>
    </source>
</evidence>
<evidence type="ECO:0000256" key="5">
    <source>
        <dbReference type="ARBA" id="ARBA00023163"/>
    </source>
</evidence>
<keyword evidence="11" id="KW-1185">Reference proteome</keyword>
<keyword evidence="4 7" id="KW-0238">DNA-binding</keyword>
<dbReference type="GO" id="GO:0032993">
    <property type="term" value="C:protein-DNA complex"/>
    <property type="evidence" value="ECO:0007669"/>
    <property type="project" value="TreeGrafter"/>
</dbReference>
<evidence type="ECO:0000256" key="4">
    <source>
        <dbReference type="ARBA" id="ARBA00023125"/>
    </source>
</evidence>
<protein>
    <submittedName>
        <fullName evidence="10">DNA-binding response regulator</fullName>
    </submittedName>
</protein>
<evidence type="ECO:0000259" key="8">
    <source>
        <dbReference type="PROSITE" id="PS50110"/>
    </source>
</evidence>
<dbReference type="SMART" id="SM00862">
    <property type="entry name" value="Trans_reg_C"/>
    <property type="match status" value="1"/>
</dbReference>
<keyword evidence="3" id="KW-0805">Transcription regulation</keyword>
<feature type="DNA-binding region" description="OmpR/PhoB-type" evidence="7">
    <location>
        <begin position="124"/>
        <end position="222"/>
    </location>
</feature>
<dbReference type="STRING" id="1691903.A9B99_17260"/>
<dbReference type="NCBIfam" id="NF008078">
    <property type="entry name" value="PRK10816.1"/>
    <property type="match status" value="1"/>
</dbReference>
<dbReference type="Pfam" id="PF00072">
    <property type="entry name" value="Response_reg"/>
    <property type="match status" value="1"/>
</dbReference>